<gene>
    <name evidence="3" type="ORF">A3G51_00010</name>
</gene>
<keyword evidence="2" id="KW-0472">Membrane</keyword>
<accession>A0A1F8H9K6</accession>
<feature type="compositionally biased region" description="Pro residues" evidence="1">
    <location>
        <begin position="1"/>
        <end position="10"/>
    </location>
</feature>
<reference evidence="3 4" key="1">
    <citation type="journal article" date="2016" name="Nat. Commun.">
        <title>Thousands of microbial genomes shed light on interconnected biogeochemical processes in an aquifer system.</title>
        <authorList>
            <person name="Anantharaman K."/>
            <person name="Brown C.T."/>
            <person name="Hug L.A."/>
            <person name="Sharon I."/>
            <person name="Castelle C.J."/>
            <person name="Probst A.J."/>
            <person name="Thomas B.C."/>
            <person name="Singh A."/>
            <person name="Wilkins M.J."/>
            <person name="Karaoz U."/>
            <person name="Brodie E.L."/>
            <person name="Williams K.H."/>
            <person name="Hubbard S.S."/>
            <person name="Banfield J.F."/>
        </authorList>
    </citation>
    <scope>NUCLEOTIDE SEQUENCE [LARGE SCALE GENOMIC DNA]</scope>
</reference>
<proteinExistence type="predicted"/>
<evidence type="ECO:0000256" key="2">
    <source>
        <dbReference type="SAM" id="Phobius"/>
    </source>
</evidence>
<name>A0A1F8H9K6_9BACT</name>
<dbReference type="EMBL" id="MGKY01000003">
    <property type="protein sequence ID" value="OGN34244.1"/>
    <property type="molecule type" value="Genomic_DNA"/>
</dbReference>
<comment type="caution">
    <text evidence="3">The sequence shown here is derived from an EMBL/GenBank/DDBJ whole genome shotgun (WGS) entry which is preliminary data.</text>
</comment>
<dbReference type="Proteomes" id="UP000177745">
    <property type="component" value="Unassembled WGS sequence"/>
</dbReference>
<feature type="region of interest" description="Disordered" evidence="1">
    <location>
        <begin position="1"/>
        <end position="55"/>
    </location>
</feature>
<feature type="transmembrane region" description="Helical" evidence="2">
    <location>
        <begin position="178"/>
        <end position="197"/>
    </location>
</feature>
<evidence type="ECO:0000313" key="3">
    <source>
        <dbReference type="EMBL" id="OGN34244.1"/>
    </source>
</evidence>
<dbReference type="AlphaFoldDB" id="A0A1F8H9K6"/>
<keyword evidence="2" id="KW-0812">Transmembrane</keyword>
<evidence type="ECO:0000256" key="1">
    <source>
        <dbReference type="SAM" id="MobiDB-lite"/>
    </source>
</evidence>
<organism evidence="3 4">
    <name type="scientific">Candidatus Yanofskybacteria bacterium RIFCSPLOWO2_12_FULL_43_11b</name>
    <dbReference type="NCBI Taxonomy" id="1802710"/>
    <lineage>
        <taxon>Bacteria</taxon>
        <taxon>Candidatus Yanofskyibacteriota</taxon>
    </lineage>
</organism>
<sequence>MTPPVIPPPATVFSGAPPKAVVNHPLPKPPETPRPQFSVPPKLSSIPSPITPLPTPGVKEYHSSIRTMNEDISKVKQGQQPTGIPVPRKVEQVVPVPPAVPLPTKPTIPAPQFKVPSVKLGETQKAAPLAPSKNIPGITIPIPKVSFGVPSVPKTGVTEPAPQIYVPQGEQKGGNRNILFIGIGAVAIAAGFAYWFFILKLPTSEVVTESPTPTPTATPALTPIPTLTSIFYGVPKQSVSIKTTNPLTSFVSDIGKAVVDSGAFKTIEAVDSQTPPVSYGFADLVTKLALKIPGELVSNFGNDSAMFIYGQKESFDSNGNLLVGVATPNRIVIVAELKNPSGVSQAAIAWETTLSSDLKTLFGLGSANKNQPGFLDNSYRNTSIRYRNFPYANNTIDYAIVSAFNGKTYFVVADSREAIFAVIDKLVNF</sequence>
<protein>
    <submittedName>
        <fullName evidence="3">Uncharacterized protein</fullName>
    </submittedName>
</protein>
<evidence type="ECO:0000313" key="4">
    <source>
        <dbReference type="Proteomes" id="UP000177745"/>
    </source>
</evidence>
<keyword evidence="2" id="KW-1133">Transmembrane helix</keyword>